<feature type="non-terminal residue" evidence="7">
    <location>
        <position position="201"/>
    </location>
</feature>
<dbReference type="Proteomes" id="UP001162640">
    <property type="component" value="Unassembled WGS sequence"/>
</dbReference>
<name>A0A9W7B465_9STRA</name>
<dbReference type="AlphaFoldDB" id="A0A9W7B465"/>
<keyword evidence="3" id="KW-0347">Helicase</keyword>
<evidence type="ECO:0000256" key="1">
    <source>
        <dbReference type="ARBA" id="ARBA00022741"/>
    </source>
</evidence>
<dbReference type="SUPFAM" id="SSF52540">
    <property type="entry name" value="P-loop containing nucleoside triphosphate hydrolases"/>
    <property type="match status" value="1"/>
</dbReference>
<dbReference type="GO" id="GO:0003723">
    <property type="term" value="F:RNA binding"/>
    <property type="evidence" value="ECO:0007669"/>
    <property type="project" value="TreeGrafter"/>
</dbReference>
<feature type="non-terminal residue" evidence="7">
    <location>
        <position position="1"/>
    </location>
</feature>
<dbReference type="Pfam" id="PF00271">
    <property type="entry name" value="Helicase_C"/>
    <property type="match status" value="1"/>
</dbReference>
<keyword evidence="2" id="KW-0378">Hydrolase</keyword>
<dbReference type="Gene3D" id="3.40.50.300">
    <property type="entry name" value="P-loop containing nucleotide triphosphate hydrolases"/>
    <property type="match status" value="1"/>
</dbReference>
<dbReference type="GO" id="GO:0005524">
    <property type="term" value="F:ATP binding"/>
    <property type="evidence" value="ECO:0007669"/>
    <property type="project" value="UniProtKB-KW"/>
</dbReference>
<gene>
    <name evidence="7" type="ORF">TL16_g09753</name>
</gene>
<evidence type="ECO:0000259" key="6">
    <source>
        <dbReference type="Pfam" id="PF00271"/>
    </source>
</evidence>
<dbReference type="GO" id="GO:0000462">
    <property type="term" value="P:maturation of SSU-rRNA from tricistronic rRNA transcript (SSU-rRNA, 5.8S rRNA, LSU-rRNA)"/>
    <property type="evidence" value="ECO:0007669"/>
    <property type="project" value="TreeGrafter"/>
</dbReference>
<sequence length="201" mass="22223">VLRVPGRTHPVTIYHAKDTELEDYVGEAIMKAVKIHKKLPGGGILIFLTGRDEILFAVKRLRRILEPEIKSKAGELDELRDRDDDEEDANAFGGVLDSDDDDSSEDESESDVDDDGFRAQNPVHILPLYSMLSADEQAKVFAPPPENHRLIVVATNIAETSITIPGISYVVDSGREKSRNYNENTGIASYEVSWISKAAAD</sequence>
<evidence type="ECO:0000313" key="7">
    <source>
        <dbReference type="EMBL" id="GMH83916.1"/>
    </source>
</evidence>
<evidence type="ECO:0000256" key="4">
    <source>
        <dbReference type="ARBA" id="ARBA00022840"/>
    </source>
</evidence>
<comment type="caution">
    <text evidence="7">The sequence shown here is derived from an EMBL/GenBank/DDBJ whole genome shotgun (WGS) entry which is preliminary data.</text>
</comment>
<keyword evidence="4" id="KW-0067">ATP-binding</keyword>
<evidence type="ECO:0000256" key="3">
    <source>
        <dbReference type="ARBA" id="ARBA00022806"/>
    </source>
</evidence>
<feature type="region of interest" description="Disordered" evidence="5">
    <location>
        <begin position="76"/>
        <end position="118"/>
    </location>
</feature>
<organism evidence="7 8">
    <name type="scientific">Triparma laevis f. inornata</name>
    <dbReference type="NCBI Taxonomy" id="1714386"/>
    <lineage>
        <taxon>Eukaryota</taxon>
        <taxon>Sar</taxon>
        <taxon>Stramenopiles</taxon>
        <taxon>Ochrophyta</taxon>
        <taxon>Bolidophyceae</taxon>
        <taxon>Parmales</taxon>
        <taxon>Triparmaceae</taxon>
        <taxon>Triparma</taxon>
    </lineage>
</organism>
<proteinExistence type="predicted"/>
<dbReference type="GO" id="GO:0004386">
    <property type="term" value="F:helicase activity"/>
    <property type="evidence" value="ECO:0007669"/>
    <property type="project" value="UniProtKB-KW"/>
</dbReference>
<dbReference type="GO" id="GO:0005730">
    <property type="term" value="C:nucleolus"/>
    <property type="evidence" value="ECO:0007669"/>
    <property type="project" value="TreeGrafter"/>
</dbReference>
<reference evidence="8" key="1">
    <citation type="journal article" date="2023" name="Commun. Biol.">
        <title>Genome analysis of Parmales, the sister group of diatoms, reveals the evolutionary specialization of diatoms from phago-mixotrophs to photoautotrophs.</title>
        <authorList>
            <person name="Ban H."/>
            <person name="Sato S."/>
            <person name="Yoshikawa S."/>
            <person name="Yamada K."/>
            <person name="Nakamura Y."/>
            <person name="Ichinomiya M."/>
            <person name="Sato N."/>
            <person name="Blanc-Mathieu R."/>
            <person name="Endo H."/>
            <person name="Kuwata A."/>
            <person name="Ogata H."/>
        </authorList>
    </citation>
    <scope>NUCLEOTIDE SEQUENCE [LARGE SCALE GENOMIC DNA]</scope>
</reference>
<evidence type="ECO:0000313" key="8">
    <source>
        <dbReference type="Proteomes" id="UP001162640"/>
    </source>
</evidence>
<keyword evidence="1" id="KW-0547">Nucleotide-binding</keyword>
<feature type="domain" description="Helicase C-terminal" evidence="6">
    <location>
        <begin position="118"/>
        <end position="177"/>
    </location>
</feature>
<feature type="compositionally biased region" description="Acidic residues" evidence="5">
    <location>
        <begin position="97"/>
        <end position="114"/>
    </location>
</feature>
<dbReference type="InterPro" id="IPR027417">
    <property type="entry name" value="P-loop_NTPase"/>
</dbReference>
<evidence type="ECO:0000256" key="2">
    <source>
        <dbReference type="ARBA" id="ARBA00022801"/>
    </source>
</evidence>
<dbReference type="GO" id="GO:0016787">
    <property type="term" value="F:hydrolase activity"/>
    <property type="evidence" value="ECO:0007669"/>
    <property type="project" value="UniProtKB-KW"/>
</dbReference>
<accession>A0A9W7B465</accession>
<dbReference type="PANTHER" id="PTHR18934:SF99">
    <property type="entry name" value="ATP-DEPENDENT RNA HELICASE DHX37-RELATED"/>
    <property type="match status" value="1"/>
</dbReference>
<protein>
    <recommendedName>
        <fullName evidence="6">Helicase C-terminal domain-containing protein</fullName>
    </recommendedName>
</protein>
<dbReference type="EMBL" id="BLQM01000336">
    <property type="protein sequence ID" value="GMH83916.1"/>
    <property type="molecule type" value="Genomic_DNA"/>
</dbReference>
<evidence type="ECO:0000256" key="5">
    <source>
        <dbReference type="SAM" id="MobiDB-lite"/>
    </source>
</evidence>
<dbReference type="CDD" id="cd18791">
    <property type="entry name" value="SF2_C_RHA"/>
    <property type="match status" value="1"/>
</dbReference>
<dbReference type="PANTHER" id="PTHR18934">
    <property type="entry name" value="ATP-DEPENDENT RNA HELICASE"/>
    <property type="match status" value="1"/>
</dbReference>
<dbReference type="InterPro" id="IPR001650">
    <property type="entry name" value="Helicase_C-like"/>
</dbReference>